<organism evidence="2 3">
    <name type="scientific">Dinothrombium tinctorium</name>
    <dbReference type="NCBI Taxonomy" id="1965070"/>
    <lineage>
        <taxon>Eukaryota</taxon>
        <taxon>Metazoa</taxon>
        <taxon>Ecdysozoa</taxon>
        <taxon>Arthropoda</taxon>
        <taxon>Chelicerata</taxon>
        <taxon>Arachnida</taxon>
        <taxon>Acari</taxon>
        <taxon>Acariformes</taxon>
        <taxon>Trombidiformes</taxon>
        <taxon>Prostigmata</taxon>
        <taxon>Anystina</taxon>
        <taxon>Parasitengona</taxon>
        <taxon>Trombidioidea</taxon>
        <taxon>Trombidiidae</taxon>
        <taxon>Dinothrombium</taxon>
    </lineage>
</organism>
<reference evidence="2 3" key="1">
    <citation type="journal article" date="2018" name="Gigascience">
        <title>Genomes of trombidid mites reveal novel predicted allergens and laterally-transferred genes associated with secondary metabolism.</title>
        <authorList>
            <person name="Dong X."/>
            <person name="Chaisiri K."/>
            <person name="Xia D."/>
            <person name="Armstrong S.D."/>
            <person name="Fang Y."/>
            <person name="Donnelly M.J."/>
            <person name="Kadowaki T."/>
            <person name="McGarry J.W."/>
            <person name="Darby A.C."/>
            <person name="Makepeace B.L."/>
        </authorList>
    </citation>
    <scope>NUCLEOTIDE SEQUENCE [LARGE SCALE GENOMIC DNA]</scope>
    <source>
        <strain evidence="2">UoL-WK</strain>
    </source>
</reference>
<dbReference type="AlphaFoldDB" id="A0A3S3NWA1"/>
<name>A0A3S3NWA1_9ACAR</name>
<gene>
    <name evidence="2" type="ORF">B4U79_00937</name>
</gene>
<dbReference type="Proteomes" id="UP000285301">
    <property type="component" value="Unassembled WGS sequence"/>
</dbReference>
<keyword evidence="3" id="KW-1185">Reference proteome</keyword>
<comment type="caution">
    <text evidence="2">The sequence shown here is derived from an EMBL/GenBank/DDBJ whole genome shotgun (WGS) entry which is preliminary data.</text>
</comment>
<feature type="compositionally biased region" description="Basic and acidic residues" evidence="1">
    <location>
        <begin position="10"/>
        <end position="22"/>
    </location>
</feature>
<feature type="region of interest" description="Disordered" evidence="1">
    <location>
        <begin position="1"/>
        <end position="22"/>
    </location>
</feature>
<evidence type="ECO:0000313" key="3">
    <source>
        <dbReference type="Proteomes" id="UP000285301"/>
    </source>
</evidence>
<evidence type="ECO:0000313" key="2">
    <source>
        <dbReference type="EMBL" id="RWR99971.1"/>
    </source>
</evidence>
<dbReference type="EMBL" id="NCKU01012817">
    <property type="protein sequence ID" value="RWR99971.1"/>
    <property type="molecule type" value="Genomic_DNA"/>
</dbReference>
<proteinExistence type="predicted"/>
<sequence>MQRTSPRQNRQPEVDERISSNK</sequence>
<evidence type="ECO:0000256" key="1">
    <source>
        <dbReference type="SAM" id="MobiDB-lite"/>
    </source>
</evidence>
<protein>
    <submittedName>
        <fullName evidence="2">Uncharacterized protein</fullName>
    </submittedName>
</protein>
<accession>A0A3S3NWA1</accession>